<evidence type="ECO:0000256" key="2">
    <source>
        <dbReference type="ARBA" id="ARBA00009310"/>
    </source>
</evidence>
<evidence type="ECO:0000256" key="3">
    <source>
        <dbReference type="ARBA" id="ARBA00022692"/>
    </source>
</evidence>
<comment type="subcellular location">
    <subcellularLocation>
        <location evidence="1">Membrane</location>
        <topology evidence="1">Multi-pass membrane protein</topology>
    </subcellularLocation>
</comment>
<reference evidence="6 7" key="1">
    <citation type="journal article" date="2021" name="Elife">
        <title>Chloroplast acquisition without the gene transfer in kleptoplastic sea slugs, Plakobranchus ocellatus.</title>
        <authorList>
            <person name="Maeda T."/>
            <person name="Takahashi S."/>
            <person name="Yoshida T."/>
            <person name="Shimamura S."/>
            <person name="Takaki Y."/>
            <person name="Nagai Y."/>
            <person name="Toyoda A."/>
            <person name="Suzuki Y."/>
            <person name="Arimoto A."/>
            <person name="Ishii H."/>
            <person name="Satoh N."/>
            <person name="Nishiyama T."/>
            <person name="Hasebe M."/>
            <person name="Maruyama T."/>
            <person name="Minagawa J."/>
            <person name="Obokata J."/>
            <person name="Shigenobu S."/>
        </authorList>
    </citation>
    <scope>NUCLEOTIDE SEQUENCE [LARGE SCALE GENOMIC DNA]</scope>
</reference>
<dbReference type="Proteomes" id="UP000735302">
    <property type="component" value="Unassembled WGS sequence"/>
</dbReference>
<evidence type="ECO:0000256" key="4">
    <source>
        <dbReference type="ARBA" id="ARBA00022989"/>
    </source>
</evidence>
<name>A0AAV3YGQ2_9GAST</name>
<organism evidence="6 7">
    <name type="scientific">Plakobranchus ocellatus</name>
    <dbReference type="NCBI Taxonomy" id="259542"/>
    <lineage>
        <taxon>Eukaryota</taxon>
        <taxon>Metazoa</taxon>
        <taxon>Spiralia</taxon>
        <taxon>Lophotrochozoa</taxon>
        <taxon>Mollusca</taxon>
        <taxon>Gastropoda</taxon>
        <taxon>Heterobranchia</taxon>
        <taxon>Euthyneura</taxon>
        <taxon>Panpulmonata</taxon>
        <taxon>Sacoglossa</taxon>
        <taxon>Placobranchoidea</taxon>
        <taxon>Plakobranchidae</taxon>
        <taxon>Plakobranchus</taxon>
    </lineage>
</organism>
<evidence type="ECO:0000313" key="6">
    <source>
        <dbReference type="EMBL" id="GFN86480.1"/>
    </source>
</evidence>
<evidence type="ECO:0000313" key="7">
    <source>
        <dbReference type="Proteomes" id="UP000735302"/>
    </source>
</evidence>
<keyword evidence="4" id="KW-1133">Transmembrane helix</keyword>
<evidence type="ECO:0000256" key="5">
    <source>
        <dbReference type="ARBA" id="ARBA00023136"/>
    </source>
</evidence>
<comment type="caution">
    <text evidence="6">The sequence shown here is derived from an EMBL/GenBank/DDBJ whole genome shotgun (WGS) entry which is preliminary data.</text>
</comment>
<dbReference type="Pfam" id="PF05602">
    <property type="entry name" value="CLPTM1"/>
    <property type="match status" value="1"/>
</dbReference>
<dbReference type="InterPro" id="IPR008429">
    <property type="entry name" value="CLPTM1"/>
</dbReference>
<keyword evidence="3 6" id="KW-0812">Transmembrane</keyword>
<evidence type="ECO:0000256" key="1">
    <source>
        <dbReference type="ARBA" id="ARBA00004141"/>
    </source>
</evidence>
<feature type="non-terminal residue" evidence="6">
    <location>
        <position position="105"/>
    </location>
</feature>
<dbReference type="AlphaFoldDB" id="A0AAV3YGQ2"/>
<dbReference type="GO" id="GO:0016020">
    <property type="term" value="C:membrane"/>
    <property type="evidence" value="ECO:0007669"/>
    <property type="project" value="UniProtKB-SubCell"/>
</dbReference>
<proteinExistence type="inferred from homology"/>
<gene>
    <name evidence="6" type="ORF">PoB_001298600</name>
</gene>
<comment type="similarity">
    <text evidence="2">Belongs to the CLPTM1 family.</text>
</comment>
<keyword evidence="7" id="KW-1185">Reference proteome</keyword>
<dbReference type="EMBL" id="BLXT01001525">
    <property type="protein sequence ID" value="GFN86480.1"/>
    <property type="molecule type" value="Genomic_DNA"/>
</dbReference>
<keyword evidence="5" id="KW-0472">Membrane</keyword>
<accession>A0AAV3YGQ2</accession>
<protein>
    <submittedName>
        <fullName evidence="6">Cleft lip and palate transmembrane protein 1-like protein</fullName>
    </submittedName>
</protein>
<sequence>MYITKNWLAKSLHPIEGAKFAMFVECHLNIRHFTAGTSVINMGIISIILPTFYSKTVWVLNLTLTYSPMSLFKWQLYAAQGMRNKWVNMLGSEGGEDEEDQDSLK</sequence>